<name>A0A6P1ZCI6_9BACT</name>
<comment type="caution">
    <text evidence="1">The sequence shown here is derived from an EMBL/GenBank/DDBJ whole genome shotgun (WGS) entry which is preliminary data.</text>
</comment>
<protein>
    <submittedName>
        <fullName evidence="1">Uncharacterized protein</fullName>
    </submittedName>
</protein>
<reference evidence="1 2" key="1">
    <citation type="submission" date="2018-06" db="EMBL/GenBank/DDBJ databases">
        <title>Complete genome of Desulfovibrio marinus P48SEP.</title>
        <authorList>
            <person name="Crispim J.S."/>
            <person name="Vidigal P.M.P."/>
            <person name="Silva L.C.F."/>
            <person name="Araujo L.C."/>
            <person name="Laguardia C.N."/>
            <person name="Dias R.S."/>
            <person name="Sousa M.P."/>
            <person name="Paula S.O."/>
            <person name="Silva C."/>
        </authorList>
    </citation>
    <scope>NUCLEOTIDE SEQUENCE [LARGE SCALE GENOMIC DNA]</scope>
    <source>
        <strain evidence="1 2">P48SEP</strain>
    </source>
</reference>
<evidence type="ECO:0000313" key="2">
    <source>
        <dbReference type="Proteomes" id="UP000434052"/>
    </source>
</evidence>
<accession>A0A6P1ZCI6</accession>
<dbReference type="EMBL" id="QMIF01000021">
    <property type="protein sequence ID" value="TVM30618.1"/>
    <property type="molecule type" value="Genomic_DNA"/>
</dbReference>
<gene>
    <name evidence="1" type="ORF">DQK91_20520</name>
</gene>
<dbReference type="AlphaFoldDB" id="A0A6P1ZCI6"/>
<sequence>MNILEQRLKFSLVLINVHKNKVQQFLNYNYVTANRLKLLLELLQKIICMQRLDKHFFSNRCNALSSLCDINRKIYHLEMTVER</sequence>
<evidence type="ECO:0000313" key="1">
    <source>
        <dbReference type="EMBL" id="TVM30618.1"/>
    </source>
</evidence>
<proteinExistence type="predicted"/>
<organism evidence="1 2">
    <name type="scientific">Oceanidesulfovibrio marinus</name>
    <dbReference type="NCBI Taxonomy" id="370038"/>
    <lineage>
        <taxon>Bacteria</taxon>
        <taxon>Pseudomonadati</taxon>
        <taxon>Thermodesulfobacteriota</taxon>
        <taxon>Desulfovibrionia</taxon>
        <taxon>Desulfovibrionales</taxon>
        <taxon>Desulfovibrionaceae</taxon>
        <taxon>Oceanidesulfovibrio</taxon>
    </lineage>
</organism>
<dbReference type="Proteomes" id="UP000434052">
    <property type="component" value="Unassembled WGS sequence"/>
</dbReference>